<name>A0A0C9VNI2_9AGAM</name>
<gene>
    <name evidence="2" type="ORF">HYDPIDRAFT_33415</name>
</gene>
<feature type="compositionally biased region" description="Polar residues" evidence="1">
    <location>
        <begin position="1"/>
        <end position="12"/>
    </location>
</feature>
<evidence type="ECO:0000256" key="1">
    <source>
        <dbReference type="SAM" id="MobiDB-lite"/>
    </source>
</evidence>
<protein>
    <submittedName>
        <fullName evidence="2">Uncharacterized protein</fullName>
    </submittedName>
</protein>
<sequence length="121" mass="13386">MTASFRNGTTASEARDVLPSRTDPTQGATVPPGWTDKIGSEGTVKTIKTMLIDSTELNVDKVLLTDDSGTRYIFEADSKHYMWNMSRQDGAYIKSPQGREAIFAQLAEDPTKLEVELLDDE</sequence>
<organism evidence="2 3">
    <name type="scientific">Hydnomerulius pinastri MD-312</name>
    <dbReference type="NCBI Taxonomy" id="994086"/>
    <lineage>
        <taxon>Eukaryota</taxon>
        <taxon>Fungi</taxon>
        <taxon>Dikarya</taxon>
        <taxon>Basidiomycota</taxon>
        <taxon>Agaricomycotina</taxon>
        <taxon>Agaricomycetes</taxon>
        <taxon>Agaricomycetidae</taxon>
        <taxon>Boletales</taxon>
        <taxon>Boletales incertae sedis</taxon>
        <taxon>Leucogyrophana</taxon>
    </lineage>
</organism>
<feature type="region of interest" description="Disordered" evidence="1">
    <location>
        <begin position="1"/>
        <end position="39"/>
    </location>
</feature>
<dbReference type="AlphaFoldDB" id="A0A0C9VNI2"/>
<reference evidence="2 3" key="1">
    <citation type="submission" date="2014-04" db="EMBL/GenBank/DDBJ databases">
        <title>Evolutionary Origins and Diversification of the Mycorrhizal Mutualists.</title>
        <authorList>
            <consortium name="DOE Joint Genome Institute"/>
            <consortium name="Mycorrhizal Genomics Consortium"/>
            <person name="Kohler A."/>
            <person name="Kuo A."/>
            <person name="Nagy L.G."/>
            <person name="Floudas D."/>
            <person name="Copeland A."/>
            <person name="Barry K.W."/>
            <person name="Cichocki N."/>
            <person name="Veneault-Fourrey C."/>
            <person name="LaButti K."/>
            <person name="Lindquist E.A."/>
            <person name="Lipzen A."/>
            <person name="Lundell T."/>
            <person name="Morin E."/>
            <person name="Murat C."/>
            <person name="Riley R."/>
            <person name="Ohm R."/>
            <person name="Sun H."/>
            <person name="Tunlid A."/>
            <person name="Henrissat B."/>
            <person name="Grigoriev I.V."/>
            <person name="Hibbett D.S."/>
            <person name="Martin F."/>
        </authorList>
    </citation>
    <scope>NUCLEOTIDE SEQUENCE [LARGE SCALE GENOMIC DNA]</scope>
    <source>
        <strain evidence="2 3">MD-312</strain>
    </source>
</reference>
<dbReference type="EMBL" id="KN839894">
    <property type="protein sequence ID" value="KIJ59185.1"/>
    <property type="molecule type" value="Genomic_DNA"/>
</dbReference>
<accession>A0A0C9VNI2</accession>
<dbReference type="OrthoDB" id="2685748at2759"/>
<keyword evidence="3" id="KW-1185">Reference proteome</keyword>
<evidence type="ECO:0000313" key="3">
    <source>
        <dbReference type="Proteomes" id="UP000053820"/>
    </source>
</evidence>
<proteinExistence type="predicted"/>
<evidence type="ECO:0000313" key="2">
    <source>
        <dbReference type="EMBL" id="KIJ59185.1"/>
    </source>
</evidence>
<dbReference type="HOGENOM" id="CLU_2038379_0_0_1"/>
<dbReference type="Proteomes" id="UP000053820">
    <property type="component" value="Unassembled WGS sequence"/>
</dbReference>